<dbReference type="NCBIfam" id="TIGR01509">
    <property type="entry name" value="HAD-SF-IA-v3"/>
    <property type="match status" value="1"/>
</dbReference>
<dbReference type="InterPro" id="IPR036412">
    <property type="entry name" value="HAD-like_sf"/>
</dbReference>
<dbReference type="OrthoDB" id="148966at2"/>
<accession>A0A1N6E526</accession>
<dbReference type="SFLD" id="SFLDG01129">
    <property type="entry name" value="C1.5:_HAD__Beta-PGM__Phosphata"/>
    <property type="match status" value="1"/>
</dbReference>
<dbReference type="InterPro" id="IPR006439">
    <property type="entry name" value="HAD-SF_hydro_IA"/>
</dbReference>
<gene>
    <name evidence="1" type="ORF">SAMN05443544_1091</name>
</gene>
<proteinExistence type="predicted"/>
<reference evidence="2" key="1">
    <citation type="submission" date="2016-11" db="EMBL/GenBank/DDBJ databases">
        <authorList>
            <person name="Varghese N."/>
            <person name="Submissions S."/>
        </authorList>
    </citation>
    <scope>NUCLEOTIDE SEQUENCE [LARGE SCALE GENOMIC DNA]</scope>
    <source>
        <strain evidence="2">DSM 8595</strain>
    </source>
</reference>
<name>A0A1N6E526_9MICO</name>
<dbReference type="Gene3D" id="3.40.50.1000">
    <property type="entry name" value="HAD superfamily/HAD-like"/>
    <property type="match status" value="1"/>
</dbReference>
<dbReference type="Proteomes" id="UP000184699">
    <property type="component" value="Unassembled WGS sequence"/>
</dbReference>
<dbReference type="Pfam" id="PF00702">
    <property type="entry name" value="Hydrolase"/>
    <property type="match status" value="1"/>
</dbReference>
<dbReference type="SUPFAM" id="SSF56784">
    <property type="entry name" value="HAD-like"/>
    <property type="match status" value="1"/>
</dbReference>
<dbReference type="STRING" id="232089.SAMN05443544_1091"/>
<evidence type="ECO:0000313" key="2">
    <source>
        <dbReference type="Proteomes" id="UP000184699"/>
    </source>
</evidence>
<protein>
    <submittedName>
        <fullName evidence="1">Haloacid dehalogenase superfamily, subfamily IA, variant 3 with third motif having DD or ED/haloacid dehalogenase superfamily, subfamily IA, variant 1 with third motif having Dx(3-4)D or Dx(3-4)E</fullName>
    </submittedName>
</protein>
<dbReference type="PANTHER" id="PTHR46649:SF4">
    <property type="entry name" value="HALOACID DEHALOGENASE-LIKE HYDROLASE (HAD) SUPERFAMILY PROTEIN"/>
    <property type="match status" value="1"/>
</dbReference>
<keyword evidence="2" id="KW-1185">Reference proteome</keyword>
<sequence>MSPEARPPHRHPRAVLLDFHGTLAVARSVDEWIADARTRVPHDVDPSAGLSDRIRNVWVDARQRFPTLDWDLDPTSHRHAFVSTISRDDRASLELAESLYETMPQQWVLNAGAAAFIARASAIGMPLAVVSNIALDVRPALNRWGLASAFDAVILSYEVGYAKPDPRIFRLASDSLGADPRHCVMIGDSWHDDGGAAALGMRCMIARPEQMHRAFELALPS</sequence>
<dbReference type="PRINTS" id="PR00413">
    <property type="entry name" value="HADHALOGNASE"/>
</dbReference>
<evidence type="ECO:0000313" key="1">
    <source>
        <dbReference type="EMBL" id="SIN78073.1"/>
    </source>
</evidence>
<organism evidence="1 2">
    <name type="scientific">Agromyces cerinus subsp. cerinus</name>
    <dbReference type="NCBI Taxonomy" id="232089"/>
    <lineage>
        <taxon>Bacteria</taxon>
        <taxon>Bacillati</taxon>
        <taxon>Actinomycetota</taxon>
        <taxon>Actinomycetes</taxon>
        <taxon>Micrococcales</taxon>
        <taxon>Microbacteriaceae</taxon>
        <taxon>Agromyces</taxon>
    </lineage>
</organism>
<dbReference type="RefSeq" id="WP_159440953.1">
    <property type="nucleotide sequence ID" value="NZ_FSRJ01000001.1"/>
</dbReference>
<dbReference type="NCBIfam" id="TIGR01549">
    <property type="entry name" value="HAD-SF-IA-v1"/>
    <property type="match status" value="1"/>
</dbReference>
<dbReference type="PANTHER" id="PTHR46649">
    <property type="match status" value="1"/>
</dbReference>
<dbReference type="EMBL" id="FSRJ01000001">
    <property type="protein sequence ID" value="SIN78073.1"/>
    <property type="molecule type" value="Genomic_DNA"/>
</dbReference>
<dbReference type="SFLD" id="SFLDS00003">
    <property type="entry name" value="Haloacid_Dehalogenase"/>
    <property type="match status" value="1"/>
</dbReference>
<dbReference type="AlphaFoldDB" id="A0A1N6E526"/>
<dbReference type="InterPro" id="IPR023214">
    <property type="entry name" value="HAD_sf"/>
</dbReference>